<dbReference type="EMBL" id="CANL01000012">
    <property type="protein sequence ID" value="CCM63248.1"/>
    <property type="molecule type" value="Genomic_DNA"/>
</dbReference>
<organism evidence="1 2">
    <name type="scientific">Candidatus Neomicrothrix parvicella RN1</name>
    <dbReference type="NCBI Taxonomy" id="1229780"/>
    <lineage>
        <taxon>Bacteria</taxon>
        <taxon>Bacillati</taxon>
        <taxon>Actinomycetota</taxon>
        <taxon>Acidimicrobiia</taxon>
        <taxon>Acidimicrobiales</taxon>
        <taxon>Microthrixaceae</taxon>
        <taxon>Candidatus Neomicrothrix</taxon>
    </lineage>
</organism>
<dbReference type="Proteomes" id="UP000018291">
    <property type="component" value="Unassembled WGS sequence"/>
</dbReference>
<keyword evidence="2" id="KW-1185">Reference proteome</keyword>
<gene>
    <name evidence="1" type="ORF">BN381_20072</name>
</gene>
<dbReference type="STRING" id="1229780.BN381_20072"/>
<accession>R4YY28</accession>
<proteinExistence type="predicted"/>
<protein>
    <submittedName>
        <fullName evidence="1">Uncharacterized protein</fullName>
    </submittedName>
</protein>
<dbReference type="HOGENOM" id="CLU_1718998_0_0_11"/>
<sequence length="152" mass="16011">MARPDGVVTTELGTSLLFRRAGGPVGRARGLHAHPGLLGCDDAGGDDEDEDPVGDLPAALWLGRTPQVHTVGLASPIAVLTAGVTHRGTTRGRPEALRVQRVELLSPGRVGRWSWPPPVTLELHPSVPDRLKLAEGSLLDVHWGVPNNTGAL</sequence>
<dbReference type="RefSeq" id="WP_012225569.1">
    <property type="nucleotide sequence ID" value="NZ_HG422565.1"/>
</dbReference>
<dbReference type="AlphaFoldDB" id="R4YY28"/>
<name>R4YY28_9ACTN</name>
<comment type="caution">
    <text evidence="1">The sequence shown here is derived from an EMBL/GenBank/DDBJ whole genome shotgun (WGS) entry which is preliminary data.</text>
</comment>
<evidence type="ECO:0000313" key="1">
    <source>
        <dbReference type="EMBL" id="CCM63248.1"/>
    </source>
</evidence>
<evidence type="ECO:0000313" key="2">
    <source>
        <dbReference type="Proteomes" id="UP000018291"/>
    </source>
</evidence>
<reference evidence="1 2" key="1">
    <citation type="journal article" date="2013" name="ISME J.">
        <title>Metabolic model for the filamentous 'Candidatus Microthrix parvicella' based on genomic and metagenomic analyses.</title>
        <authorList>
            <person name="Jon McIlroy S."/>
            <person name="Kristiansen R."/>
            <person name="Albertsen M."/>
            <person name="Michael Karst S."/>
            <person name="Rossetti S."/>
            <person name="Lund Nielsen J."/>
            <person name="Tandoi V."/>
            <person name="James Seviour R."/>
            <person name="Nielsen P.H."/>
        </authorList>
    </citation>
    <scope>NUCLEOTIDE SEQUENCE [LARGE SCALE GENOMIC DNA]</scope>
    <source>
        <strain evidence="1 2">RN1</strain>
    </source>
</reference>